<dbReference type="AlphaFoldDB" id="A0AAV3ZB49"/>
<dbReference type="Proteomes" id="UP000735302">
    <property type="component" value="Unassembled WGS sequence"/>
</dbReference>
<keyword evidence="2" id="KW-1185">Reference proteome</keyword>
<sequence>MVIDSKDYLKCGAFLSHWFRFWFGFVSSQSKQGISSFLSFRLARALVAGLELATEGSLQILGWAFGYPLCHQRPVAAVIFVMWITSHRITVLHGAMGNNNVLTSCTYATNSESAEGKDVLYNQTQSTDLSLNQSINHRQRGKQTRILFSSYNGNFGDDKLLKYCQNRNQPTSTQHIVEEPMPEVDGCQIVSGRLDVYHRPHDYEDLPSSERVLVHLFAQNLHSVVCIHKAF</sequence>
<gene>
    <name evidence="1" type="ORF">PoB_001889000</name>
</gene>
<reference evidence="1 2" key="1">
    <citation type="journal article" date="2021" name="Elife">
        <title>Chloroplast acquisition without the gene transfer in kleptoplastic sea slugs, Plakobranchus ocellatus.</title>
        <authorList>
            <person name="Maeda T."/>
            <person name="Takahashi S."/>
            <person name="Yoshida T."/>
            <person name="Shimamura S."/>
            <person name="Takaki Y."/>
            <person name="Nagai Y."/>
            <person name="Toyoda A."/>
            <person name="Suzuki Y."/>
            <person name="Arimoto A."/>
            <person name="Ishii H."/>
            <person name="Satoh N."/>
            <person name="Nishiyama T."/>
            <person name="Hasebe M."/>
            <person name="Maruyama T."/>
            <person name="Minagawa J."/>
            <person name="Obokata J."/>
            <person name="Shigenobu S."/>
        </authorList>
    </citation>
    <scope>NUCLEOTIDE SEQUENCE [LARGE SCALE GENOMIC DNA]</scope>
</reference>
<protein>
    <submittedName>
        <fullName evidence="1">Uncharacterized protein</fullName>
    </submittedName>
</protein>
<evidence type="ECO:0000313" key="1">
    <source>
        <dbReference type="EMBL" id="GFN92384.1"/>
    </source>
</evidence>
<dbReference type="EMBL" id="BLXT01002238">
    <property type="protein sequence ID" value="GFN92384.1"/>
    <property type="molecule type" value="Genomic_DNA"/>
</dbReference>
<proteinExistence type="predicted"/>
<evidence type="ECO:0000313" key="2">
    <source>
        <dbReference type="Proteomes" id="UP000735302"/>
    </source>
</evidence>
<organism evidence="1 2">
    <name type="scientific">Plakobranchus ocellatus</name>
    <dbReference type="NCBI Taxonomy" id="259542"/>
    <lineage>
        <taxon>Eukaryota</taxon>
        <taxon>Metazoa</taxon>
        <taxon>Spiralia</taxon>
        <taxon>Lophotrochozoa</taxon>
        <taxon>Mollusca</taxon>
        <taxon>Gastropoda</taxon>
        <taxon>Heterobranchia</taxon>
        <taxon>Euthyneura</taxon>
        <taxon>Panpulmonata</taxon>
        <taxon>Sacoglossa</taxon>
        <taxon>Placobranchoidea</taxon>
        <taxon>Plakobranchidae</taxon>
        <taxon>Plakobranchus</taxon>
    </lineage>
</organism>
<comment type="caution">
    <text evidence="1">The sequence shown here is derived from an EMBL/GenBank/DDBJ whole genome shotgun (WGS) entry which is preliminary data.</text>
</comment>
<accession>A0AAV3ZB49</accession>
<name>A0AAV3ZB49_9GAST</name>